<dbReference type="EMBL" id="JACHJQ010000010">
    <property type="protein sequence ID" value="MBB4911571.1"/>
    <property type="molecule type" value="Genomic_DNA"/>
</dbReference>
<dbReference type="PROSITE" id="PS00211">
    <property type="entry name" value="ABC_TRANSPORTER_1"/>
    <property type="match status" value="1"/>
</dbReference>
<proteinExistence type="inferred from homology"/>
<evidence type="ECO:0000256" key="4">
    <source>
        <dbReference type="ARBA" id="ARBA00022475"/>
    </source>
</evidence>
<keyword evidence="11" id="KW-1185">Reference proteome</keyword>
<dbReference type="NCBIfam" id="NF007739">
    <property type="entry name" value="PRK10419.1"/>
    <property type="match status" value="2"/>
</dbReference>
<feature type="domain" description="ABC transporter" evidence="9">
    <location>
        <begin position="5"/>
        <end position="255"/>
    </location>
</feature>
<dbReference type="InterPro" id="IPR017871">
    <property type="entry name" value="ABC_transporter-like_CS"/>
</dbReference>
<dbReference type="FunFam" id="3.40.50.300:FF:000016">
    <property type="entry name" value="Oligopeptide ABC transporter ATP-binding component"/>
    <property type="match status" value="2"/>
</dbReference>
<keyword evidence="4" id="KW-1003">Cell membrane</keyword>
<dbReference type="Pfam" id="PF00005">
    <property type="entry name" value="ABC_tran"/>
    <property type="match status" value="2"/>
</dbReference>
<dbReference type="PROSITE" id="PS50893">
    <property type="entry name" value="ABC_TRANSPORTER_2"/>
    <property type="match status" value="2"/>
</dbReference>
<evidence type="ECO:0000313" key="11">
    <source>
        <dbReference type="Proteomes" id="UP000520767"/>
    </source>
</evidence>
<evidence type="ECO:0000256" key="7">
    <source>
        <dbReference type="ARBA" id="ARBA00023136"/>
    </source>
</evidence>
<dbReference type="NCBIfam" id="TIGR01727">
    <property type="entry name" value="oligo_HPY"/>
    <property type="match status" value="2"/>
</dbReference>
<protein>
    <submittedName>
        <fullName evidence="10">Oligopeptide/dipeptide ABC transporter ATP-binding protein</fullName>
    </submittedName>
</protein>
<feature type="domain" description="ABC transporter" evidence="9">
    <location>
        <begin position="379"/>
        <end position="630"/>
    </location>
</feature>
<dbReference type="InterPro" id="IPR003593">
    <property type="entry name" value="AAA+_ATPase"/>
</dbReference>
<keyword evidence="6 10" id="KW-0067">ATP-binding</keyword>
<evidence type="ECO:0000256" key="1">
    <source>
        <dbReference type="ARBA" id="ARBA00004202"/>
    </source>
</evidence>
<dbReference type="RefSeq" id="WP_225943826.1">
    <property type="nucleotide sequence ID" value="NZ_JACHJQ010000010.1"/>
</dbReference>
<sequence>MAPLLDVQNLSTSIKLTSSTVHAVDNVSLRVGKGETLGIVGESGCGKSVTGLSIMGLLPPGGAVTGGSIKLNGRELVGLQKEEVRRIRGNQIAMIFQDPLTSLDPTKTIGYQVAEPVRLHRNVSRKAALDRAVEVLGLAGVPQPRERLDNYPHQLSGGLRQRVMIAMALACEPELLIADEPTTALDVTIQAQILALLRDLKERLGMAILLITHDMGVVAGHTDRVCVMYAGQVVETSGVVPLFRETRHPYTRALLASIPRFRQGRENALPAIPGLPPDLSRPPRGCRFAARCFRATEKCRAEEPPLTGPTSAHRYSCWHPLNEPRTLAVSGVDVSGTTGTDLVAPDARSPRTADGIRTSATEHKPETATANGDREGPLLDLRNLVKEYPVGSNAVLRRNAARVKAVSDVSFSMPAGTTFGLVGESGCGKTTIGKMIVALERPDSGSVTFGGVDVAKLRRAELRRERRDLQLVFQDSHSSLDPRMRIGSIIAEPLHAQHWGSRQARRERVFELLAEVGLPKNTVERYPHEFSGGQRQRIGLARALSLNPRLIVLDEPVSALDVSIRAQMLNLMTRLQASHGLTYLVVSHDLTVVRHLADRIGVMYLGKLVEIGSGSDIYERPAHPYTAGLIAAIPLPSPAAEHAKKEPAITGELPSPVHPPSGCRFRTRCRFAQERCAVEEPEPRSFGPGHLAACHFPLRTATPPETTADFAG</sequence>
<dbReference type="Pfam" id="PF08352">
    <property type="entry name" value="oligo_HPY"/>
    <property type="match status" value="2"/>
</dbReference>
<dbReference type="InterPro" id="IPR003439">
    <property type="entry name" value="ABC_transporter-like_ATP-bd"/>
</dbReference>
<dbReference type="GO" id="GO:0005886">
    <property type="term" value="C:plasma membrane"/>
    <property type="evidence" value="ECO:0007669"/>
    <property type="project" value="UniProtKB-SubCell"/>
</dbReference>
<keyword evidence="3" id="KW-0813">Transport</keyword>
<dbReference type="AlphaFoldDB" id="A0A7W7QDD3"/>
<dbReference type="CDD" id="cd03257">
    <property type="entry name" value="ABC_NikE_OppD_transporters"/>
    <property type="match status" value="2"/>
</dbReference>
<organism evidence="10 11">
    <name type="scientific">Actinophytocola algeriensis</name>
    <dbReference type="NCBI Taxonomy" id="1768010"/>
    <lineage>
        <taxon>Bacteria</taxon>
        <taxon>Bacillati</taxon>
        <taxon>Actinomycetota</taxon>
        <taxon>Actinomycetes</taxon>
        <taxon>Pseudonocardiales</taxon>
        <taxon>Pseudonocardiaceae</taxon>
    </lineage>
</organism>
<dbReference type="Gene3D" id="3.40.50.300">
    <property type="entry name" value="P-loop containing nucleotide triphosphate hydrolases"/>
    <property type="match status" value="2"/>
</dbReference>
<dbReference type="InterPro" id="IPR027417">
    <property type="entry name" value="P-loop_NTPase"/>
</dbReference>
<dbReference type="GO" id="GO:0005524">
    <property type="term" value="F:ATP binding"/>
    <property type="evidence" value="ECO:0007669"/>
    <property type="project" value="UniProtKB-KW"/>
</dbReference>
<evidence type="ECO:0000256" key="6">
    <source>
        <dbReference type="ARBA" id="ARBA00022840"/>
    </source>
</evidence>
<feature type="compositionally biased region" description="Basic and acidic residues" evidence="8">
    <location>
        <begin position="360"/>
        <end position="376"/>
    </location>
</feature>
<evidence type="ECO:0000313" key="10">
    <source>
        <dbReference type="EMBL" id="MBB4911571.1"/>
    </source>
</evidence>
<comment type="caution">
    <text evidence="10">The sequence shown here is derived from an EMBL/GenBank/DDBJ whole genome shotgun (WGS) entry which is preliminary data.</text>
</comment>
<dbReference type="SUPFAM" id="SSF52540">
    <property type="entry name" value="P-loop containing nucleoside triphosphate hydrolases"/>
    <property type="match status" value="2"/>
</dbReference>
<accession>A0A7W7QDD3</accession>
<comment type="subcellular location">
    <subcellularLocation>
        <location evidence="1">Cell membrane</location>
        <topology evidence="1">Peripheral membrane protein</topology>
    </subcellularLocation>
</comment>
<dbReference type="PANTHER" id="PTHR43297">
    <property type="entry name" value="OLIGOPEPTIDE TRANSPORT ATP-BINDING PROTEIN APPD"/>
    <property type="match status" value="1"/>
</dbReference>
<dbReference type="SMART" id="SM00382">
    <property type="entry name" value="AAA"/>
    <property type="match status" value="2"/>
</dbReference>
<reference evidence="10 11" key="1">
    <citation type="submission" date="2020-08" db="EMBL/GenBank/DDBJ databases">
        <title>Genomic Encyclopedia of Type Strains, Phase III (KMG-III): the genomes of soil and plant-associated and newly described type strains.</title>
        <authorList>
            <person name="Whitman W."/>
        </authorList>
    </citation>
    <scope>NUCLEOTIDE SEQUENCE [LARGE SCALE GENOMIC DNA]</scope>
    <source>
        <strain evidence="10 11">CECT 8960</strain>
    </source>
</reference>
<dbReference type="GO" id="GO:0015833">
    <property type="term" value="P:peptide transport"/>
    <property type="evidence" value="ECO:0007669"/>
    <property type="project" value="InterPro"/>
</dbReference>
<dbReference type="Proteomes" id="UP000520767">
    <property type="component" value="Unassembled WGS sequence"/>
</dbReference>
<keyword evidence="5" id="KW-0547">Nucleotide-binding</keyword>
<feature type="region of interest" description="Disordered" evidence="8">
    <location>
        <begin position="338"/>
        <end position="376"/>
    </location>
</feature>
<gene>
    <name evidence="10" type="ORF">FHR82_007841</name>
</gene>
<dbReference type="InterPro" id="IPR013563">
    <property type="entry name" value="Oligopep_ABC_C"/>
</dbReference>
<name>A0A7W7QDD3_9PSEU</name>
<dbReference type="NCBIfam" id="NF008453">
    <property type="entry name" value="PRK11308.1"/>
    <property type="match status" value="2"/>
</dbReference>
<evidence type="ECO:0000256" key="2">
    <source>
        <dbReference type="ARBA" id="ARBA00005417"/>
    </source>
</evidence>
<dbReference type="PANTHER" id="PTHR43297:SF2">
    <property type="entry name" value="DIPEPTIDE TRANSPORT ATP-BINDING PROTEIN DPPD"/>
    <property type="match status" value="1"/>
</dbReference>
<evidence type="ECO:0000259" key="9">
    <source>
        <dbReference type="PROSITE" id="PS50893"/>
    </source>
</evidence>
<dbReference type="InterPro" id="IPR050388">
    <property type="entry name" value="ABC_Ni/Peptide_Import"/>
</dbReference>
<evidence type="ECO:0000256" key="3">
    <source>
        <dbReference type="ARBA" id="ARBA00022448"/>
    </source>
</evidence>
<evidence type="ECO:0000256" key="8">
    <source>
        <dbReference type="SAM" id="MobiDB-lite"/>
    </source>
</evidence>
<keyword evidence="7" id="KW-0472">Membrane</keyword>
<comment type="similarity">
    <text evidence="2">Belongs to the ABC transporter superfamily.</text>
</comment>
<dbReference type="GO" id="GO:0016887">
    <property type="term" value="F:ATP hydrolysis activity"/>
    <property type="evidence" value="ECO:0007669"/>
    <property type="project" value="InterPro"/>
</dbReference>
<evidence type="ECO:0000256" key="5">
    <source>
        <dbReference type="ARBA" id="ARBA00022741"/>
    </source>
</evidence>